<comment type="caution">
    <text evidence="2">The sequence shown here is derived from an EMBL/GenBank/DDBJ whole genome shotgun (WGS) entry which is preliminary data.</text>
</comment>
<name>A0A4V3NZ40_9BACT</name>
<reference evidence="2 3" key="1">
    <citation type="submission" date="2019-04" db="EMBL/GenBank/DDBJ databases">
        <title>Geobacter oryzae sp. nov., ferric-reducing bacteria isolated from paddy soil.</title>
        <authorList>
            <person name="Xu Z."/>
            <person name="Masuda Y."/>
            <person name="Itoh H."/>
            <person name="Senoo K."/>
        </authorList>
    </citation>
    <scope>NUCLEOTIDE SEQUENCE [LARGE SCALE GENOMIC DNA]</scope>
    <source>
        <strain evidence="2 3">Red111</strain>
    </source>
</reference>
<feature type="chain" id="PRO_5020358338" evidence="1">
    <location>
        <begin position="23"/>
        <end position="256"/>
    </location>
</feature>
<protein>
    <submittedName>
        <fullName evidence="2">Cytochrome C</fullName>
    </submittedName>
</protein>
<keyword evidence="3" id="KW-1185">Reference proteome</keyword>
<keyword evidence="1" id="KW-0732">Signal</keyword>
<dbReference type="InterPro" id="IPR036280">
    <property type="entry name" value="Multihaem_cyt_sf"/>
</dbReference>
<proteinExistence type="predicted"/>
<dbReference type="SUPFAM" id="SSF48695">
    <property type="entry name" value="Multiheme cytochromes"/>
    <property type="match status" value="1"/>
</dbReference>
<dbReference type="AlphaFoldDB" id="A0A4V3NZ40"/>
<evidence type="ECO:0000313" key="3">
    <source>
        <dbReference type="Proteomes" id="UP000306416"/>
    </source>
</evidence>
<dbReference type="EMBL" id="SRSC01000005">
    <property type="protein sequence ID" value="TGU70202.1"/>
    <property type="molecule type" value="Genomic_DNA"/>
</dbReference>
<feature type="signal peptide" evidence="1">
    <location>
        <begin position="1"/>
        <end position="22"/>
    </location>
</feature>
<evidence type="ECO:0000256" key="1">
    <source>
        <dbReference type="SAM" id="SignalP"/>
    </source>
</evidence>
<evidence type="ECO:0000313" key="2">
    <source>
        <dbReference type="EMBL" id="TGU70202.1"/>
    </source>
</evidence>
<dbReference type="Proteomes" id="UP000306416">
    <property type="component" value="Unassembled WGS sequence"/>
</dbReference>
<accession>A0A4V3NZ40</accession>
<organism evidence="2 3">
    <name type="scientific">Geomonas terrae</name>
    <dbReference type="NCBI Taxonomy" id="2562681"/>
    <lineage>
        <taxon>Bacteria</taxon>
        <taxon>Pseudomonadati</taxon>
        <taxon>Thermodesulfobacteriota</taxon>
        <taxon>Desulfuromonadia</taxon>
        <taxon>Geobacterales</taxon>
        <taxon>Geobacteraceae</taxon>
        <taxon>Geomonas</taxon>
    </lineage>
</organism>
<sequence length="256" mass="26906">MNKKMMLSVLGIVAVSSSLAFADTTPGSGVLNSIHDMNHYAGVTADTQGRVCAFCHTPHHALTSTAAGDYLPLWSHTLTTNNYLPYASATIDATITAGVMMEGPSKLCMSCHDGGIAVDTHYATTGTVVLTDKDSWGQAGIAQTSSLSNDHPIGFIFDAADGGVAAGPTTGDPSSVSQSQAGQDKWIRNKEATYLGNTALQIKDRLYTGSLGKPIMTCATCHDVHNKKNVDAANATNYLLLSPNLDSQLCLTCHIK</sequence>
<dbReference type="RefSeq" id="WP_135872532.1">
    <property type="nucleotide sequence ID" value="NZ_SRSC01000005.1"/>
</dbReference>
<gene>
    <name evidence="2" type="ORF">E4633_18560</name>
</gene>